<evidence type="ECO:0000313" key="3">
    <source>
        <dbReference type="Proteomes" id="UP000054166"/>
    </source>
</evidence>
<name>A0A0C3B5F4_PILCF</name>
<protein>
    <submittedName>
        <fullName evidence="2">Uncharacterized protein</fullName>
    </submittedName>
</protein>
<dbReference type="EMBL" id="KN833127">
    <property type="protein sequence ID" value="KIM72507.1"/>
    <property type="molecule type" value="Genomic_DNA"/>
</dbReference>
<dbReference type="Proteomes" id="UP000054166">
    <property type="component" value="Unassembled WGS sequence"/>
</dbReference>
<dbReference type="HOGENOM" id="CLU_1723088_0_0_1"/>
<dbReference type="InParanoid" id="A0A0C3B5F4"/>
<accession>A0A0C3B5F4</accession>
<reference evidence="2 3" key="1">
    <citation type="submission" date="2014-04" db="EMBL/GenBank/DDBJ databases">
        <authorList>
            <consortium name="DOE Joint Genome Institute"/>
            <person name="Kuo A."/>
            <person name="Tarkka M."/>
            <person name="Buscot F."/>
            <person name="Kohler A."/>
            <person name="Nagy L.G."/>
            <person name="Floudas D."/>
            <person name="Copeland A."/>
            <person name="Barry K.W."/>
            <person name="Cichocki N."/>
            <person name="Veneault-Fourrey C."/>
            <person name="LaButti K."/>
            <person name="Lindquist E.A."/>
            <person name="Lipzen A."/>
            <person name="Lundell T."/>
            <person name="Morin E."/>
            <person name="Murat C."/>
            <person name="Sun H."/>
            <person name="Tunlid A."/>
            <person name="Henrissat B."/>
            <person name="Grigoriev I.V."/>
            <person name="Hibbett D.S."/>
            <person name="Martin F."/>
            <person name="Nordberg H.P."/>
            <person name="Cantor M.N."/>
            <person name="Hua S.X."/>
        </authorList>
    </citation>
    <scope>NUCLEOTIDE SEQUENCE [LARGE SCALE GENOMIC DNA]</scope>
    <source>
        <strain evidence="2 3">F 1598</strain>
    </source>
</reference>
<proteinExistence type="predicted"/>
<sequence>MTHPVPSAPTSGRLDKEGPLTSDAYIAAVTGSVEIKKRNPPIGGSCTLKVPKWPLRVESERRNLPIRGFCTFGVPKQPLGVESERRNPPIGGSCTLKVPKRPLRVESERRNLPIGGFSLSERPNSLSVWRARGGTPQSGAHALSSAQTASPD</sequence>
<keyword evidence="3" id="KW-1185">Reference proteome</keyword>
<feature type="region of interest" description="Disordered" evidence="1">
    <location>
        <begin position="128"/>
        <end position="152"/>
    </location>
</feature>
<evidence type="ECO:0000313" key="2">
    <source>
        <dbReference type="EMBL" id="KIM72507.1"/>
    </source>
</evidence>
<feature type="region of interest" description="Disordered" evidence="1">
    <location>
        <begin position="1"/>
        <end position="20"/>
    </location>
</feature>
<gene>
    <name evidence="2" type="ORF">PILCRDRAFT_16087</name>
</gene>
<dbReference type="AlphaFoldDB" id="A0A0C3B5F4"/>
<organism evidence="2 3">
    <name type="scientific">Piloderma croceum (strain F 1598)</name>
    <dbReference type="NCBI Taxonomy" id="765440"/>
    <lineage>
        <taxon>Eukaryota</taxon>
        <taxon>Fungi</taxon>
        <taxon>Dikarya</taxon>
        <taxon>Basidiomycota</taxon>
        <taxon>Agaricomycotina</taxon>
        <taxon>Agaricomycetes</taxon>
        <taxon>Agaricomycetidae</taxon>
        <taxon>Atheliales</taxon>
        <taxon>Atheliaceae</taxon>
        <taxon>Piloderma</taxon>
    </lineage>
</organism>
<evidence type="ECO:0000256" key="1">
    <source>
        <dbReference type="SAM" id="MobiDB-lite"/>
    </source>
</evidence>
<reference evidence="3" key="2">
    <citation type="submission" date="2015-01" db="EMBL/GenBank/DDBJ databases">
        <title>Evolutionary Origins and Diversification of the Mycorrhizal Mutualists.</title>
        <authorList>
            <consortium name="DOE Joint Genome Institute"/>
            <consortium name="Mycorrhizal Genomics Consortium"/>
            <person name="Kohler A."/>
            <person name="Kuo A."/>
            <person name="Nagy L.G."/>
            <person name="Floudas D."/>
            <person name="Copeland A."/>
            <person name="Barry K.W."/>
            <person name="Cichocki N."/>
            <person name="Veneault-Fourrey C."/>
            <person name="LaButti K."/>
            <person name="Lindquist E.A."/>
            <person name="Lipzen A."/>
            <person name="Lundell T."/>
            <person name="Morin E."/>
            <person name="Murat C."/>
            <person name="Riley R."/>
            <person name="Ohm R."/>
            <person name="Sun H."/>
            <person name="Tunlid A."/>
            <person name="Henrissat B."/>
            <person name="Grigoriev I.V."/>
            <person name="Hibbett D.S."/>
            <person name="Martin F."/>
        </authorList>
    </citation>
    <scope>NUCLEOTIDE SEQUENCE [LARGE SCALE GENOMIC DNA]</scope>
    <source>
        <strain evidence="3">F 1598</strain>
    </source>
</reference>